<keyword evidence="3" id="KW-1185">Reference proteome</keyword>
<dbReference type="InterPro" id="IPR036388">
    <property type="entry name" value="WH-like_DNA-bd_sf"/>
</dbReference>
<reference evidence="2 3" key="1">
    <citation type="submission" date="2020-08" db="EMBL/GenBank/DDBJ databases">
        <title>Whole genome shotgun sequence of Actinoplanes ianthinogenes NBRC 13996.</title>
        <authorList>
            <person name="Komaki H."/>
            <person name="Tamura T."/>
        </authorList>
    </citation>
    <scope>NUCLEOTIDE SEQUENCE [LARGE SCALE GENOMIC DNA]</scope>
    <source>
        <strain evidence="2 3">NBRC 13996</strain>
    </source>
</reference>
<accession>A0ABN6C8P8</accession>
<proteinExistence type="predicted"/>
<dbReference type="InterPro" id="IPR005149">
    <property type="entry name" value="Tscrpt_reg_PadR_N"/>
</dbReference>
<dbReference type="Pfam" id="PF03551">
    <property type="entry name" value="PadR"/>
    <property type="match status" value="1"/>
</dbReference>
<evidence type="ECO:0000259" key="1">
    <source>
        <dbReference type="Pfam" id="PF03551"/>
    </source>
</evidence>
<feature type="domain" description="Transcription regulator PadR N-terminal" evidence="1">
    <location>
        <begin position="15"/>
        <end position="87"/>
    </location>
</feature>
<dbReference type="Gene3D" id="1.10.10.10">
    <property type="entry name" value="Winged helix-like DNA-binding domain superfamily/Winged helix DNA-binding domain"/>
    <property type="match status" value="1"/>
</dbReference>
<dbReference type="EMBL" id="AP023356">
    <property type="protein sequence ID" value="BCJ40969.1"/>
    <property type="molecule type" value="Genomic_DNA"/>
</dbReference>
<protein>
    <recommendedName>
        <fullName evidence="1">Transcription regulator PadR N-terminal domain-containing protein</fullName>
    </recommendedName>
</protein>
<dbReference type="PANTHER" id="PTHR33169:SF13">
    <property type="entry name" value="PADR-FAMILY TRANSCRIPTIONAL REGULATOR"/>
    <property type="match status" value="1"/>
</dbReference>
<dbReference type="InterPro" id="IPR036390">
    <property type="entry name" value="WH_DNA-bd_sf"/>
</dbReference>
<dbReference type="SUPFAM" id="SSF46785">
    <property type="entry name" value="Winged helix' DNA-binding domain"/>
    <property type="match status" value="1"/>
</dbReference>
<name>A0ABN6C8P8_9ACTN</name>
<gene>
    <name evidence="2" type="ORF">Aiant_16260</name>
</gene>
<dbReference type="PANTHER" id="PTHR33169">
    <property type="entry name" value="PADR-FAMILY TRANSCRIPTIONAL REGULATOR"/>
    <property type="match status" value="1"/>
</dbReference>
<organism evidence="2 3">
    <name type="scientific">Actinoplanes ianthinogenes</name>
    <dbReference type="NCBI Taxonomy" id="122358"/>
    <lineage>
        <taxon>Bacteria</taxon>
        <taxon>Bacillati</taxon>
        <taxon>Actinomycetota</taxon>
        <taxon>Actinomycetes</taxon>
        <taxon>Micromonosporales</taxon>
        <taxon>Micromonosporaceae</taxon>
        <taxon>Actinoplanes</taxon>
    </lineage>
</organism>
<evidence type="ECO:0000313" key="3">
    <source>
        <dbReference type="Proteomes" id="UP000676967"/>
    </source>
</evidence>
<sequence length="166" mass="17774">MPRVETPLREPTFLILTALAGEPMHGYGLIAEVGRLSDGRITLRPGTLYGALDRLTDAGLVTVDREETVDGRLRRYYRLSEDGTTLLTAETDRMRRNVEAATARLRTRPTPNPRMARTASPLTARTAALLTAGTASLSAARTAAPLTARAAALFAARTARLTGGTA</sequence>
<dbReference type="Proteomes" id="UP000676967">
    <property type="component" value="Chromosome"/>
</dbReference>
<evidence type="ECO:0000313" key="2">
    <source>
        <dbReference type="EMBL" id="BCJ40969.1"/>
    </source>
</evidence>
<dbReference type="InterPro" id="IPR052509">
    <property type="entry name" value="Metal_resp_DNA-bind_regulator"/>
</dbReference>